<evidence type="ECO:0000259" key="6">
    <source>
        <dbReference type="Pfam" id="PF01951"/>
    </source>
</evidence>
<reference evidence="8" key="1">
    <citation type="submission" date="2017-09" db="EMBL/GenBank/DDBJ databases">
        <title>Depth-based differentiation of microbial function through sediment-hosted aquifers and enrichment of novel symbionts in the deep terrestrial subsurface.</title>
        <authorList>
            <person name="Probst A.J."/>
            <person name="Ladd B."/>
            <person name="Jarett J.K."/>
            <person name="Geller-Mcgrath D.E."/>
            <person name="Sieber C.M.K."/>
            <person name="Emerson J.B."/>
            <person name="Anantharaman K."/>
            <person name="Thomas B.C."/>
            <person name="Malmstrom R."/>
            <person name="Stieglmeier M."/>
            <person name="Klingl A."/>
            <person name="Woyke T."/>
            <person name="Ryan C.M."/>
            <person name="Banfield J.F."/>
        </authorList>
    </citation>
    <scope>NUCLEOTIDE SEQUENCE [LARGE SCALE GENOMIC DNA]</scope>
</reference>
<comment type="caution">
    <text evidence="7">The sequence shown here is derived from an EMBL/GenBank/DDBJ whole genome shotgun (WGS) entry which is preliminary data.</text>
</comment>
<keyword evidence="4 5" id="KW-0106">Calcium</keyword>
<feature type="binding site" evidence="5">
    <location>
        <position position="143"/>
    </location>
    <ligand>
        <name>Ca(2+)</name>
        <dbReference type="ChEBI" id="CHEBI:29108"/>
    </ligand>
</feature>
<dbReference type="PANTHER" id="PTHR12682:SF11">
    <property type="entry name" value="PROTEIN ARCHEASE"/>
    <property type="match status" value="1"/>
</dbReference>
<dbReference type="Proteomes" id="UP000229227">
    <property type="component" value="Unassembled WGS sequence"/>
</dbReference>
<evidence type="ECO:0000313" key="8">
    <source>
        <dbReference type="Proteomes" id="UP000229227"/>
    </source>
</evidence>
<keyword evidence="3 5" id="KW-0479">Metal-binding</keyword>
<dbReference type="SUPFAM" id="SSF69819">
    <property type="entry name" value="MTH1598-like"/>
    <property type="match status" value="1"/>
</dbReference>
<name>A0A2M6ZHZ1_9BACT</name>
<dbReference type="Gene3D" id="3.55.10.10">
    <property type="entry name" value="Archease domain"/>
    <property type="match status" value="1"/>
</dbReference>
<evidence type="ECO:0000256" key="4">
    <source>
        <dbReference type="ARBA" id="ARBA00022837"/>
    </source>
</evidence>
<dbReference type="InterPro" id="IPR036820">
    <property type="entry name" value="Archease_dom_sf"/>
</dbReference>
<dbReference type="GO" id="GO:0006388">
    <property type="term" value="P:tRNA splicing, via endonucleolytic cleavage and ligation"/>
    <property type="evidence" value="ECO:0007669"/>
    <property type="project" value="UniProtKB-UniRule"/>
</dbReference>
<dbReference type="InterPro" id="IPR023572">
    <property type="entry name" value="Archease_dom"/>
</dbReference>
<evidence type="ECO:0000256" key="3">
    <source>
        <dbReference type="ARBA" id="ARBA00022723"/>
    </source>
</evidence>
<dbReference type="PANTHER" id="PTHR12682">
    <property type="entry name" value="ARCHEASE"/>
    <property type="match status" value="1"/>
</dbReference>
<feature type="domain" description="Archease" evidence="6">
    <location>
        <begin position="4"/>
        <end position="144"/>
    </location>
</feature>
<protein>
    <recommendedName>
        <fullName evidence="5">Protein archease</fullName>
    </recommendedName>
</protein>
<evidence type="ECO:0000256" key="5">
    <source>
        <dbReference type="HAMAP-Rule" id="MF_01222"/>
    </source>
</evidence>
<sequence>MNKFKIIEHTADIGIEAYGKDLNELFVNAARGMFSIITNPKKINNVEQVKIEISQVTLEDLLRSWLDELLYKQSTDEILFKKFDVKVDEREIRLDGKASGEKFDAKKHQLKTEIKAVTYHQLEIQRYAGKNKKFAYIARVIFDV</sequence>
<dbReference type="InterPro" id="IPR022952">
    <property type="entry name" value="Archease_arc"/>
</dbReference>
<dbReference type="HAMAP" id="MF_01222">
    <property type="entry name" value="Archease_arch"/>
    <property type="match status" value="1"/>
</dbReference>
<comment type="similarity">
    <text evidence="1 5">Belongs to the archease family.</text>
</comment>
<organism evidence="7 8">
    <name type="scientific">Candidatus Desantisbacteria bacterium CG07_land_8_20_14_0_80_39_15</name>
    <dbReference type="NCBI Taxonomy" id="1974549"/>
    <lineage>
        <taxon>Bacteria</taxon>
        <taxon>Candidatus Desantisiibacteriota</taxon>
    </lineage>
</organism>
<dbReference type="Pfam" id="PF01951">
    <property type="entry name" value="Archease"/>
    <property type="match status" value="1"/>
</dbReference>
<keyword evidence="2 5" id="KW-0819">tRNA processing</keyword>
<feature type="binding site" evidence="5">
    <location>
        <position position="144"/>
    </location>
    <ligand>
        <name>Ca(2+)</name>
        <dbReference type="ChEBI" id="CHEBI:29108"/>
    </ligand>
</feature>
<evidence type="ECO:0000256" key="1">
    <source>
        <dbReference type="ARBA" id="ARBA00007963"/>
    </source>
</evidence>
<evidence type="ECO:0000256" key="2">
    <source>
        <dbReference type="ARBA" id="ARBA00022694"/>
    </source>
</evidence>
<dbReference type="InterPro" id="IPR002804">
    <property type="entry name" value="Archease"/>
</dbReference>
<feature type="binding site" evidence="5">
    <location>
        <position position="12"/>
    </location>
    <ligand>
        <name>Ca(2+)</name>
        <dbReference type="ChEBI" id="CHEBI:29108"/>
    </ligand>
</feature>
<dbReference type="AlphaFoldDB" id="A0A2M6ZHZ1"/>
<gene>
    <name evidence="7" type="ORF">COS91_01425</name>
</gene>
<comment type="function">
    <text evidence="5">Activates the tRNA-splicing ligase complex by facilitating the enzymatic turnover of catalytic subunit RtcB. Acts by promoting the guanylylation of RtcB, a key intermediate step in tRNA ligation. Can also alter the NTP specificity of RtcB such that ATP, dGTP or ITP is used efficiently.</text>
</comment>
<proteinExistence type="inferred from homology"/>
<evidence type="ECO:0000313" key="7">
    <source>
        <dbReference type="EMBL" id="PIU52016.1"/>
    </source>
</evidence>
<accession>A0A2M6ZHZ1</accession>
<dbReference type="EMBL" id="PEWN01000022">
    <property type="protein sequence ID" value="PIU52016.1"/>
    <property type="molecule type" value="Genomic_DNA"/>
</dbReference>
<dbReference type="GO" id="GO:0005509">
    <property type="term" value="F:calcium ion binding"/>
    <property type="evidence" value="ECO:0007669"/>
    <property type="project" value="UniProtKB-UniRule"/>
</dbReference>
<dbReference type="NCBIfam" id="NF001617">
    <property type="entry name" value="PRK00407.1"/>
    <property type="match status" value="1"/>
</dbReference>